<accession>A0ABP3XZE0</accession>
<reference evidence="5" key="1">
    <citation type="journal article" date="2019" name="Int. J. Syst. Evol. Microbiol.">
        <title>The Global Catalogue of Microorganisms (GCM) 10K type strain sequencing project: providing services to taxonomists for standard genome sequencing and annotation.</title>
        <authorList>
            <consortium name="The Broad Institute Genomics Platform"/>
            <consortium name="The Broad Institute Genome Sequencing Center for Infectious Disease"/>
            <person name="Wu L."/>
            <person name="Ma J."/>
        </authorList>
    </citation>
    <scope>NUCLEOTIDE SEQUENCE [LARGE SCALE GENOMIC DNA]</scope>
    <source>
        <strain evidence="5">JCM 16082</strain>
    </source>
</reference>
<evidence type="ECO:0000313" key="4">
    <source>
        <dbReference type="EMBL" id="GAA0873321.1"/>
    </source>
</evidence>
<feature type="domain" description="ABC transporter" evidence="3">
    <location>
        <begin position="3"/>
        <end position="214"/>
    </location>
</feature>
<protein>
    <submittedName>
        <fullName evidence="4">ATP-binding cassette domain-containing protein</fullName>
    </submittedName>
</protein>
<dbReference type="RefSeq" id="WP_343768172.1">
    <property type="nucleotide sequence ID" value="NZ_BAAAFG010000016.1"/>
</dbReference>
<organism evidence="4 5">
    <name type="scientific">Gangjinia marincola</name>
    <dbReference type="NCBI Taxonomy" id="578463"/>
    <lineage>
        <taxon>Bacteria</taxon>
        <taxon>Pseudomonadati</taxon>
        <taxon>Bacteroidota</taxon>
        <taxon>Flavobacteriia</taxon>
        <taxon>Flavobacteriales</taxon>
        <taxon>Flavobacteriaceae</taxon>
        <taxon>Gangjinia</taxon>
    </lineage>
</organism>
<evidence type="ECO:0000256" key="2">
    <source>
        <dbReference type="ARBA" id="ARBA00022840"/>
    </source>
</evidence>
<keyword evidence="1" id="KW-0547">Nucleotide-binding</keyword>
<comment type="caution">
    <text evidence="4">The sequence shown here is derived from an EMBL/GenBank/DDBJ whole genome shotgun (WGS) entry which is preliminary data.</text>
</comment>
<dbReference type="PANTHER" id="PTHR43158">
    <property type="entry name" value="SKFA PEPTIDE EXPORT ATP-BINDING PROTEIN SKFE"/>
    <property type="match status" value="1"/>
</dbReference>
<keyword evidence="5" id="KW-1185">Reference proteome</keyword>
<dbReference type="InterPro" id="IPR003593">
    <property type="entry name" value="AAA+_ATPase"/>
</dbReference>
<dbReference type="SUPFAM" id="SSF52540">
    <property type="entry name" value="P-loop containing nucleoside triphosphate hydrolases"/>
    <property type="match status" value="1"/>
</dbReference>
<dbReference type="SMART" id="SM00382">
    <property type="entry name" value="AAA"/>
    <property type="match status" value="1"/>
</dbReference>
<dbReference type="EMBL" id="BAAAFG010000016">
    <property type="protein sequence ID" value="GAA0873321.1"/>
    <property type="molecule type" value="Genomic_DNA"/>
</dbReference>
<dbReference type="GO" id="GO:0005524">
    <property type="term" value="F:ATP binding"/>
    <property type="evidence" value="ECO:0007669"/>
    <property type="project" value="UniProtKB-KW"/>
</dbReference>
<dbReference type="Pfam" id="PF00005">
    <property type="entry name" value="ABC_tran"/>
    <property type="match status" value="1"/>
</dbReference>
<keyword evidence="2 4" id="KW-0067">ATP-binding</keyword>
<dbReference type="InterPro" id="IPR027417">
    <property type="entry name" value="P-loop_NTPase"/>
</dbReference>
<evidence type="ECO:0000313" key="5">
    <source>
        <dbReference type="Proteomes" id="UP001500507"/>
    </source>
</evidence>
<proteinExistence type="predicted"/>
<dbReference type="InterPro" id="IPR003439">
    <property type="entry name" value="ABC_transporter-like_ATP-bd"/>
</dbReference>
<dbReference type="PROSITE" id="PS50893">
    <property type="entry name" value="ABC_TRANSPORTER_2"/>
    <property type="match status" value="1"/>
</dbReference>
<dbReference type="PANTHER" id="PTHR43158:SF1">
    <property type="entry name" value="ABC TRANSPORTER, ATP-BINDING PROTEIN"/>
    <property type="match status" value="1"/>
</dbReference>
<evidence type="ECO:0000259" key="3">
    <source>
        <dbReference type="PROSITE" id="PS50893"/>
    </source>
</evidence>
<sequence>MRVELDNVELYFDDKRILSGIYLKAETNRITGILGRNGCGKTSLLKILFGSLTPHNRLVRINNKGTLKPLYKSKIVSYLPQHDVLPRHIKIKIAFSLYHVSWNEFVREFPGFKQYTNSKIKHLSGGEQRVVEFYLCAKKPAQLLLLDEPFSHVAPVYVERFMDIIRTESNTKAIICTDHLYEHILTLANDLYYLQGGNIRLVKKHEELREFGYLV</sequence>
<dbReference type="Gene3D" id="3.40.50.300">
    <property type="entry name" value="P-loop containing nucleotide triphosphate hydrolases"/>
    <property type="match status" value="1"/>
</dbReference>
<dbReference type="Proteomes" id="UP001500507">
    <property type="component" value="Unassembled WGS sequence"/>
</dbReference>
<gene>
    <name evidence="4" type="ORF">GCM10009117_24680</name>
</gene>
<evidence type="ECO:0000256" key="1">
    <source>
        <dbReference type="ARBA" id="ARBA00022741"/>
    </source>
</evidence>
<name>A0ABP3XZE0_9FLAO</name>